<keyword evidence="4" id="KW-1185">Reference proteome</keyword>
<dbReference type="EMBL" id="JARRAG010000002">
    <property type="protein sequence ID" value="MDG3005034.1"/>
    <property type="molecule type" value="Genomic_DNA"/>
</dbReference>
<keyword evidence="2" id="KW-0812">Transmembrane</keyword>
<dbReference type="Proteomes" id="UP001216907">
    <property type="component" value="Unassembled WGS sequence"/>
</dbReference>
<feature type="transmembrane region" description="Helical" evidence="2">
    <location>
        <begin position="92"/>
        <end position="116"/>
    </location>
</feature>
<feature type="transmembrane region" description="Helical" evidence="2">
    <location>
        <begin position="181"/>
        <end position="199"/>
    </location>
</feature>
<feature type="region of interest" description="Disordered" evidence="1">
    <location>
        <begin position="1"/>
        <end position="22"/>
    </location>
</feature>
<feature type="transmembrane region" description="Helical" evidence="2">
    <location>
        <begin position="307"/>
        <end position="327"/>
    </location>
</feature>
<feature type="transmembrane region" description="Helical" evidence="2">
    <location>
        <begin position="136"/>
        <end position="161"/>
    </location>
</feature>
<feature type="transmembrane region" description="Helical" evidence="2">
    <location>
        <begin position="239"/>
        <end position="259"/>
    </location>
</feature>
<evidence type="ECO:0000256" key="1">
    <source>
        <dbReference type="SAM" id="MobiDB-lite"/>
    </source>
</evidence>
<evidence type="ECO:0000313" key="3">
    <source>
        <dbReference type="EMBL" id="MDG3005034.1"/>
    </source>
</evidence>
<gene>
    <name evidence="3" type="ORF">PZE19_14700</name>
</gene>
<accession>A0ABT6FBR1</accession>
<organism evidence="3 4">
    <name type="scientific">Paludisphaera mucosa</name>
    <dbReference type="NCBI Taxonomy" id="3030827"/>
    <lineage>
        <taxon>Bacteria</taxon>
        <taxon>Pseudomonadati</taxon>
        <taxon>Planctomycetota</taxon>
        <taxon>Planctomycetia</taxon>
        <taxon>Isosphaerales</taxon>
        <taxon>Isosphaeraceae</taxon>
        <taxon>Paludisphaera</taxon>
    </lineage>
</organism>
<reference evidence="3 4" key="1">
    <citation type="submission" date="2023-03" db="EMBL/GenBank/DDBJ databases">
        <title>Paludisphaera mucosa sp. nov. a novel planctomycete from northern fen.</title>
        <authorList>
            <person name="Ivanova A."/>
        </authorList>
    </citation>
    <scope>NUCLEOTIDE SEQUENCE [LARGE SCALE GENOMIC DNA]</scope>
    <source>
        <strain evidence="3 4">Pla2</strain>
    </source>
</reference>
<feature type="transmembrane region" description="Helical" evidence="2">
    <location>
        <begin position="205"/>
        <end position="227"/>
    </location>
</feature>
<evidence type="ECO:0000313" key="4">
    <source>
        <dbReference type="Proteomes" id="UP001216907"/>
    </source>
</evidence>
<keyword evidence="2" id="KW-0472">Membrane</keyword>
<feature type="transmembrane region" description="Helical" evidence="2">
    <location>
        <begin position="63"/>
        <end position="85"/>
    </location>
</feature>
<proteinExistence type="predicted"/>
<feature type="transmembrane region" description="Helical" evidence="2">
    <location>
        <begin position="33"/>
        <end position="57"/>
    </location>
</feature>
<name>A0ABT6FBR1_9BACT</name>
<dbReference type="RefSeq" id="WP_277861383.1">
    <property type="nucleotide sequence ID" value="NZ_JARRAG010000002.1"/>
</dbReference>
<sequence>MPAVNLSGVDDDDAADGPSRGGRRPVRDRFGVVFARLLIGLMVLICAEVFSGASLGIGLWNPWTLVMTFWLYFAHFFFFTTLAIWTGRTSFWALYLWGVLYGLYESWITKVIWYGYGGDGKVVMGRIGAFGFSEMSMAFIFHPVMSFIVPLAVACVLCPPLRRSFPDLAWLTGASRRGRTVQAYLVASFAPVVAINSGGPANLAANAAFVTVLLPLLLWLAAPALAASDGPSIVAFRRPGFVGLCVYLALLYGLTYGTIRPEGLPSVGVQLLTLGFYAVAIAGLALHRRRERLEATSPAVAVDPREITVVTTVLGLVIGLGFVLSWFRGVPVLFLPMVANFVIWTLLGFVLTAIALAAGVRERIEGPARA</sequence>
<evidence type="ECO:0000256" key="2">
    <source>
        <dbReference type="SAM" id="Phobius"/>
    </source>
</evidence>
<keyword evidence="2" id="KW-1133">Transmembrane helix</keyword>
<feature type="transmembrane region" description="Helical" evidence="2">
    <location>
        <begin position="265"/>
        <end position="286"/>
    </location>
</feature>
<protein>
    <submittedName>
        <fullName evidence="3">Uncharacterized protein</fullName>
    </submittedName>
</protein>
<feature type="transmembrane region" description="Helical" evidence="2">
    <location>
        <begin position="333"/>
        <end position="360"/>
    </location>
</feature>
<comment type="caution">
    <text evidence="3">The sequence shown here is derived from an EMBL/GenBank/DDBJ whole genome shotgun (WGS) entry which is preliminary data.</text>
</comment>